<organism evidence="1 2">
    <name type="scientific">Kribbella steppae</name>
    <dbReference type="NCBI Taxonomy" id="2512223"/>
    <lineage>
        <taxon>Bacteria</taxon>
        <taxon>Bacillati</taxon>
        <taxon>Actinomycetota</taxon>
        <taxon>Actinomycetes</taxon>
        <taxon>Propionibacteriales</taxon>
        <taxon>Kribbellaceae</taxon>
        <taxon>Kribbella</taxon>
    </lineage>
</organism>
<reference evidence="1 2" key="1">
    <citation type="journal article" date="2015" name="Stand. Genomic Sci.">
        <title>Genomic Encyclopedia of Bacterial and Archaeal Type Strains, Phase III: the genomes of soil and plant-associated and newly described type strains.</title>
        <authorList>
            <person name="Whitman W.B."/>
            <person name="Woyke T."/>
            <person name="Klenk H.P."/>
            <person name="Zhou Y."/>
            <person name="Lilburn T.G."/>
            <person name="Beck B.J."/>
            <person name="De Vos P."/>
            <person name="Vandamme P."/>
            <person name="Eisen J.A."/>
            <person name="Garrity G."/>
            <person name="Hugenholtz P."/>
            <person name="Kyrpides N.C."/>
        </authorList>
    </citation>
    <scope>NUCLEOTIDE SEQUENCE [LARGE SCALE GENOMIC DNA]</scope>
    <source>
        <strain evidence="1 2">VKM Ac-2572</strain>
    </source>
</reference>
<evidence type="ECO:0008006" key="3">
    <source>
        <dbReference type="Google" id="ProtNLM"/>
    </source>
</evidence>
<dbReference type="EMBL" id="SLWN01000010">
    <property type="protein sequence ID" value="TCO22016.1"/>
    <property type="molecule type" value="Genomic_DNA"/>
</dbReference>
<comment type="caution">
    <text evidence="1">The sequence shown here is derived from an EMBL/GenBank/DDBJ whole genome shotgun (WGS) entry which is preliminary data.</text>
</comment>
<name>A0A4R2H6E5_9ACTN</name>
<keyword evidence="2" id="KW-1185">Reference proteome</keyword>
<dbReference type="Proteomes" id="UP000294508">
    <property type="component" value="Unassembled WGS sequence"/>
</dbReference>
<proteinExistence type="predicted"/>
<evidence type="ECO:0000313" key="2">
    <source>
        <dbReference type="Proteomes" id="UP000294508"/>
    </source>
</evidence>
<protein>
    <recommendedName>
        <fullName evidence="3">Homeodomain-like domain-containing protein</fullName>
    </recommendedName>
</protein>
<sequence>MARPRVSGDRRRLVLDLLSRGHKPMEVARRTGVSK</sequence>
<accession>A0A4R2H6E5</accession>
<evidence type="ECO:0000313" key="1">
    <source>
        <dbReference type="EMBL" id="TCO22016.1"/>
    </source>
</evidence>
<feature type="non-terminal residue" evidence="1">
    <location>
        <position position="35"/>
    </location>
</feature>
<gene>
    <name evidence="1" type="ORF">EV652_1101</name>
</gene>
<dbReference type="AlphaFoldDB" id="A0A4R2H6E5"/>